<evidence type="ECO:0000313" key="1">
    <source>
        <dbReference type="EMBL" id="KAI8550146.1"/>
    </source>
</evidence>
<comment type="caution">
    <text evidence="1">The sequence shown here is derived from an EMBL/GenBank/DDBJ whole genome shotgun (WGS) entry which is preliminary data.</text>
</comment>
<accession>A0ACC0NB85</accession>
<evidence type="ECO:0000313" key="2">
    <source>
        <dbReference type="Proteomes" id="UP001062846"/>
    </source>
</evidence>
<name>A0ACC0NB85_RHOML</name>
<reference evidence="1" key="1">
    <citation type="submission" date="2022-02" db="EMBL/GenBank/DDBJ databases">
        <title>Plant Genome Project.</title>
        <authorList>
            <person name="Zhang R.-G."/>
        </authorList>
    </citation>
    <scope>NUCLEOTIDE SEQUENCE</scope>
    <source>
        <strain evidence="1">AT1</strain>
    </source>
</reference>
<gene>
    <name evidence="1" type="ORF">RHMOL_Rhmol06G0082000</name>
</gene>
<protein>
    <submittedName>
        <fullName evidence="1">Uncharacterized protein</fullName>
    </submittedName>
</protein>
<organism evidence="1 2">
    <name type="scientific">Rhododendron molle</name>
    <name type="common">Chinese azalea</name>
    <name type="synonym">Azalea mollis</name>
    <dbReference type="NCBI Taxonomy" id="49168"/>
    <lineage>
        <taxon>Eukaryota</taxon>
        <taxon>Viridiplantae</taxon>
        <taxon>Streptophyta</taxon>
        <taxon>Embryophyta</taxon>
        <taxon>Tracheophyta</taxon>
        <taxon>Spermatophyta</taxon>
        <taxon>Magnoliopsida</taxon>
        <taxon>eudicotyledons</taxon>
        <taxon>Gunneridae</taxon>
        <taxon>Pentapetalae</taxon>
        <taxon>asterids</taxon>
        <taxon>Ericales</taxon>
        <taxon>Ericaceae</taxon>
        <taxon>Ericoideae</taxon>
        <taxon>Rhodoreae</taxon>
        <taxon>Rhododendron</taxon>
    </lineage>
</organism>
<dbReference type="EMBL" id="CM046393">
    <property type="protein sequence ID" value="KAI8550146.1"/>
    <property type="molecule type" value="Genomic_DNA"/>
</dbReference>
<sequence>MVNQTIKQSATPPPEETRSSVRIIFGQAPVRIPSAVDLANQRLRFAEHVLLQNDVVLEQNVFGESQPLIYKINGRGNSDRRFGQASGTGDLRSLRRAFPRNTVVLLDPVGVYNYCRGLRKAMENPLAASNVENSLGDFERSQGAVHRATGPAKNWIDAITIGNGRLGAMVWGSVAYETLNLKVAVVSFFAVDFIRPVVSLCRCRFPPSPSFPFFIFNTNRNDKTKSECPVVGEIVCSALDKFVESKLGLPIWFTELDLSHLNERFRGDDLEVMLREVFAHPAGEGIMFWGNKEGKKKWNNAHWWNANGDLNEAGRRLLALKEEWMSNEKGKINQGQFKFRGFQGDYKVDVQISSNRISKVFEVPRGESPLVVPINL</sequence>
<proteinExistence type="predicted"/>
<dbReference type="Proteomes" id="UP001062846">
    <property type="component" value="Chromosome 6"/>
</dbReference>
<keyword evidence="2" id="KW-1185">Reference proteome</keyword>